<keyword evidence="1" id="KW-0812">Transmembrane</keyword>
<keyword evidence="1" id="KW-0472">Membrane</keyword>
<dbReference type="KEGG" id="aau:AAur_0288"/>
<reference evidence="2 3" key="1">
    <citation type="journal article" date="2006" name="PLoS Genet.">
        <title>Secrets of soil survival revealed by the genome sequence of Arthrobacter aurescens TC1.</title>
        <authorList>
            <person name="Mongodin E.F."/>
            <person name="Shapir N."/>
            <person name="Daugherty S.C."/>
            <person name="DeBoy R.T."/>
            <person name="Emerson J.B."/>
            <person name="Shvartzbeyn A."/>
            <person name="Radune D."/>
            <person name="Vamathevan J."/>
            <person name="Riggs F."/>
            <person name="Grinberg V."/>
            <person name="Khouri H."/>
            <person name="Wackett L.P."/>
            <person name="Nelson K.E."/>
            <person name="Sadowsky M.J."/>
        </authorList>
    </citation>
    <scope>NUCLEOTIDE SEQUENCE [LARGE SCALE GENOMIC DNA]</scope>
    <source>
        <strain evidence="2 3">TC1</strain>
    </source>
</reference>
<feature type="transmembrane region" description="Helical" evidence="1">
    <location>
        <begin position="44"/>
        <end position="64"/>
    </location>
</feature>
<evidence type="ECO:0000256" key="1">
    <source>
        <dbReference type="SAM" id="Phobius"/>
    </source>
</evidence>
<sequence length="73" mass="7783">MGIGDSSKIPPERNVLTMNTLLIIAGVVAIVLLLVGGFSQALNWLLWVGVILLVIAAIGWLLSFMSGRRGHTV</sequence>
<evidence type="ECO:0000313" key="2">
    <source>
        <dbReference type="EMBL" id="ABM10177.1"/>
    </source>
</evidence>
<dbReference type="HOGENOM" id="CLU_200937_0_0_11"/>
<proteinExistence type="predicted"/>
<protein>
    <submittedName>
        <fullName evidence="2">Uncharacterized protein</fullName>
    </submittedName>
</protein>
<keyword evidence="3" id="KW-1185">Reference proteome</keyword>
<keyword evidence="1" id="KW-1133">Transmembrane helix</keyword>
<accession>A1R1J6</accession>
<dbReference type="eggNOG" id="ENOG502ZJVZ">
    <property type="taxonomic scope" value="Bacteria"/>
</dbReference>
<dbReference type="EMBL" id="CP000474">
    <property type="protein sequence ID" value="ABM10177.1"/>
    <property type="molecule type" value="Genomic_DNA"/>
</dbReference>
<dbReference type="AlphaFoldDB" id="A1R1J6"/>
<dbReference type="Proteomes" id="UP000000637">
    <property type="component" value="Chromosome"/>
</dbReference>
<name>A1R1J6_PAEAT</name>
<feature type="transmembrane region" description="Helical" evidence="1">
    <location>
        <begin position="21"/>
        <end position="38"/>
    </location>
</feature>
<gene>
    <name evidence="2" type="ordered locus">AAur_0288</name>
</gene>
<organism evidence="2 3">
    <name type="scientific">Paenarthrobacter aurescens (strain TC1)</name>
    <dbReference type="NCBI Taxonomy" id="290340"/>
    <lineage>
        <taxon>Bacteria</taxon>
        <taxon>Bacillati</taxon>
        <taxon>Actinomycetota</taxon>
        <taxon>Actinomycetes</taxon>
        <taxon>Micrococcales</taxon>
        <taxon>Micrococcaceae</taxon>
        <taxon>Paenarthrobacter</taxon>
    </lineage>
</organism>
<evidence type="ECO:0000313" key="3">
    <source>
        <dbReference type="Proteomes" id="UP000000637"/>
    </source>
</evidence>
<dbReference type="STRING" id="290340.AAur_0288"/>